<evidence type="ECO:0000256" key="1">
    <source>
        <dbReference type="SAM" id="MobiDB-lite"/>
    </source>
</evidence>
<reference evidence="3 4" key="1">
    <citation type="submission" date="2013-02" db="EMBL/GenBank/DDBJ databases">
        <title>Whole genome shotgun sequence of Gordonia paraffinivorans NBRC 108238.</title>
        <authorList>
            <person name="Isaki-Nakamura S."/>
            <person name="Hosoyama A."/>
            <person name="Tsuchikane K."/>
            <person name="Ando Y."/>
            <person name="Baba S."/>
            <person name="Ohji S."/>
            <person name="Hamada M."/>
            <person name="Tamura T."/>
            <person name="Yamazoe A."/>
            <person name="Yamazaki S."/>
            <person name="Fujita N."/>
        </authorList>
    </citation>
    <scope>NUCLEOTIDE SEQUENCE [LARGE SCALE GENOMIC DNA]</scope>
    <source>
        <strain evidence="3 4">NBRC 108238</strain>
    </source>
</reference>
<feature type="domain" description="Cupin type-1" evidence="2">
    <location>
        <begin position="4"/>
        <end position="128"/>
    </location>
</feature>
<accession>A0ABQ0IKK1</accession>
<feature type="domain" description="Cupin type-1" evidence="2">
    <location>
        <begin position="159"/>
        <end position="283"/>
    </location>
</feature>
<evidence type="ECO:0000259" key="2">
    <source>
        <dbReference type="SMART" id="SM00835"/>
    </source>
</evidence>
<keyword evidence="4" id="KW-1185">Reference proteome</keyword>
<evidence type="ECO:0000313" key="4">
    <source>
        <dbReference type="Proteomes" id="UP000035021"/>
    </source>
</evidence>
<dbReference type="PANTHER" id="PTHR31189">
    <property type="entry name" value="OS03G0336100 PROTEIN-RELATED"/>
    <property type="match status" value="1"/>
</dbReference>
<dbReference type="InterPro" id="IPR006045">
    <property type="entry name" value="Cupin_1"/>
</dbReference>
<dbReference type="Pfam" id="PF00190">
    <property type="entry name" value="Cupin_1"/>
    <property type="match status" value="2"/>
</dbReference>
<dbReference type="Gene3D" id="2.60.120.10">
    <property type="entry name" value="Jelly Rolls"/>
    <property type="match status" value="2"/>
</dbReference>
<organism evidence="3 4">
    <name type="scientific">Gordonia paraffinivorans NBRC 108238</name>
    <dbReference type="NCBI Taxonomy" id="1223543"/>
    <lineage>
        <taxon>Bacteria</taxon>
        <taxon>Bacillati</taxon>
        <taxon>Actinomycetota</taxon>
        <taxon>Actinomycetes</taxon>
        <taxon>Mycobacteriales</taxon>
        <taxon>Gordoniaceae</taxon>
        <taxon>Gordonia</taxon>
    </lineage>
</organism>
<gene>
    <name evidence="3" type="ORF">GP2_017_00830</name>
</gene>
<dbReference type="InterPro" id="IPR014710">
    <property type="entry name" value="RmlC-like_jellyroll"/>
</dbReference>
<dbReference type="InterPro" id="IPR050253">
    <property type="entry name" value="Seed_Storage-Functional"/>
</dbReference>
<dbReference type="InterPro" id="IPR011051">
    <property type="entry name" value="RmlC_Cupin_sf"/>
</dbReference>
<comment type="caution">
    <text evidence="3">The sequence shown here is derived from an EMBL/GenBank/DDBJ whole genome shotgun (WGS) entry which is preliminary data.</text>
</comment>
<dbReference type="PANTHER" id="PTHR31189:SF2">
    <property type="entry name" value="RMLC-LIKE CUPINS SUPERFAMILY PROTEIN"/>
    <property type="match status" value="1"/>
</dbReference>
<dbReference type="SUPFAM" id="SSF51182">
    <property type="entry name" value="RmlC-like cupins"/>
    <property type="match status" value="2"/>
</dbReference>
<dbReference type="Proteomes" id="UP000035021">
    <property type="component" value="Unassembled WGS sequence"/>
</dbReference>
<feature type="region of interest" description="Disordered" evidence="1">
    <location>
        <begin position="283"/>
        <end position="348"/>
    </location>
</feature>
<dbReference type="EMBL" id="BAOQ01000017">
    <property type="protein sequence ID" value="GAC84054.1"/>
    <property type="molecule type" value="Genomic_DNA"/>
</dbReference>
<proteinExistence type="predicted"/>
<sequence>MCRSSTRRRSRSCAASRRSGSCCVRGAMREPQWNVDANQLAYVVRGQVLVAMLGDVDEFSSFIVEPGQMYHVPSGAVYHIENVGDETAEIVLALRSERPHHFSLRDSMSAMTDAVLGNTYDLPASAFSAFARPPAEQIVSRRSGTTPTVTDRLPNAHLFDVEGQNAPLSYAYGSAHLARRQFWAALDDISMYSLRIADDGMREPHWHPVTAEMGYVVSGAARMRVLAPDLTCDDYELHPGDVYFVPRAYPHHIEVLGAEGFHFVIFFDRPTPGDIRLPRDRERVLPRSPRRHVRHPGTGAARVPVHPDRPADRAAPQQMTVNRRSRGRAAALTPGRRRRRRCRPPTHR</sequence>
<feature type="compositionally biased region" description="Basic residues" evidence="1">
    <location>
        <begin position="335"/>
        <end position="348"/>
    </location>
</feature>
<dbReference type="SMART" id="SM00835">
    <property type="entry name" value="Cupin_1"/>
    <property type="match status" value="2"/>
</dbReference>
<name>A0ABQ0IKK1_9ACTN</name>
<dbReference type="CDD" id="cd20306">
    <property type="entry name" value="cupin_OxDC-like"/>
    <property type="match status" value="1"/>
</dbReference>
<evidence type="ECO:0000313" key="3">
    <source>
        <dbReference type="EMBL" id="GAC84054.1"/>
    </source>
</evidence>
<protein>
    <submittedName>
        <fullName evidence="3">Decarboxylase</fullName>
    </submittedName>
</protein>